<evidence type="ECO:0000313" key="3">
    <source>
        <dbReference type="WBParaSite" id="L893_g16189.t1"/>
    </source>
</evidence>
<sequence>MLVAIVLCILSLATSATSLILIVAIIVKVNRNWNYVVAWMYDGGDVPGCIRLMWVFVGLLILEIVAHIALILMLHPKKIVRRYLVILVFFEVFLLIGLAVLSFLIMISNLISINDYIKYKHVGYALYAIVGIGALVRLAEIVRYSKLCMRLGRARRQEGSVRYCNESADAYNVL</sequence>
<organism evidence="2 3">
    <name type="scientific">Steinernema glaseri</name>
    <dbReference type="NCBI Taxonomy" id="37863"/>
    <lineage>
        <taxon>Eukaryota</taxon>
        <taxon>Metazoa</taxon>
        <taxon>Ecdysozoa</taxon>
        <taxon>Nematoda</taxon>
        <taxon>Chromadorea</taxon>
        <taxon>Rhabditida</taxon>
        <taxon>Tylenchina</taxon>
        <taxon>Panagrolaimomorpha</taxon>
        <taxon>Strongyloidoidea</taxon>
        <taxon>Steinernematidae</taxon>
        <taxon>Steinernema</taxon>
    </lineage>
</organism>
<feature type="transmembrane region" description="Helical" evidence="1">
    <location>
        <begin position="84"/>
        <end position="112"/>
    </location>
</feature>
<reference evidence="3" key="1">
    <citation type="submission" date="2016-11" db="UniProtKB">
        <authorList>
            <consortium name="WormBaseParasite"/>
        </authorList>
    </citation>
    <scope>IDENTIFICATION</scope>
</reference>
<keyword evidence="1" id="KW-0812">Transmembrane</keyword>
<dbReference type="WBParaSite" id="L893_g16189.t1">
    <property type="protein sequence ID" value="L893_g16189.t1"/>
    <property type="gene ID" value="L893_g16189"/>
</dbReference>
<feature type="transmembrane region" description="Helical" evidence="1">
    <location>
        <begin position="52"/>
        <end position="72"/>
    </location>
</feature>
<accession>A0A1I7YGP3</accession>
<evidence type="ECO:0000313" key="2">
    <source>
        <dbReference type="Proteomes" id="UP000095287"/>
    </source>
</evidence>
<protein>
    <submittedName>
        <fullName evidence="3">G_PROTEIN_RECEP_F1_2 domain-containing protein</fullName>
    </submittedName>
</protein>
<proteinExistence type="predicted"/>
<dbReference type="Proteomes" id="UP000095287">
    <property type="component" value="Unplaced"/>
</dbReference>
<dbReference type="AlphaFoldDB" id="A0A1I7YGP3"/>
<name>A0A1I7YGP3_9BILA</name>
<feature type="transmembrane region" description="Helical" evidence="1">
    <location>
        <begin position="124"/>
        <end position="145"/>
    </location>
</feature>
<keyword evidence="2" id="KW-1185">Reference proteome</keyword>
<evidence type="ECO:0000256" key="1">
    <source>
        <dbReference type="SAM" id="Phobius"/>
    </source>
</evidence>
<keyword evidence="1" id="KW-1133">Transmembrane helix</keyword>
<keyword evidence="1" id="KW-0472">Membrane</keyword>